<evidence type="ECO:0000256" key="1">
    <source>
        <dbReference type="ARBA" id="ARBA00004167"/>
    </source>
</evidence>
<dbReference type="GeneTree" id="ENSGT01150000288055"/>
<dbReference type="GO" id="GO:0017080">
    <property type="term" value="F:sodium channel regulator activity"/>
    <property type="evidence" value="ECO:0007669"/>
    <property type="project" value="TreeGrafter"/>
</dbReference>
<dbReference type="PANTHER" id="PTHR14132">
    <property type="entry name" value="SODIUM/POTASSIUM-TRANSPORTING ATPASE SUBUNIT GAMMA"/>
    <property type="match status" value="1"/>
</dbReference>
<evidence type="ECO:0000313" key="9">
    <source>
        <dbReference type="Proteomes" id="UP000261340"/>
    </source>
</evidence>
<sequence>LLCCIFCFMMGWTAGSAILFFFLISDYESLRIVGLVFAVVLFVLGIAIIVSNRCKQTVPPVSTKSEAGSGVFQHEF</sequence>
<evidence type="ECO:0000256" key="2">
    <source>
        <dbReference type="ARBA" id="ARBA00005948"/>
    </source>
</evidence>
<keyword evidence="5 7" id="KW-0406">Ion transport</keyword>
<comment type="subcellular location">
    <subcellularLocation>
        <location evidence="1">Membrane</location>
        <topology evidence="1">Single-pass membrane protein</topology>
    </subcellularLocation>
</comment>
<comment type="caution">
    <text evidence="7">Lacks conserved residue(s) required for the propagation of feature annotation.</text>
</comment>
<reference evidence="8" key="2">
    <citation type="submission" date="2025-09" db="UniProtKB">
        <authorList>
            <consortium name="Ensembl"/>
        </authorList>
    </citation>
    <scope>IDENTIFICATION</scope>
</reference>
<dbReference type="Pfam" id="PF02038">
    <property type="entry name" value="ATP1G1_PLM_MAT8"/>
    <property type="match status" value="1"/>
</dbReference>
<dbReference type="Proteomes" id="UP000261340">
    <property type="component" value="Unplaced"/>
</dbReference>
<evidence type="ECO:0000256" key="7">
    <source>
        <dbReference type="RuleBase" id="RU364131"/>
    </source>
</evidence>
<dbReference type="GO" id="GO:0006811">
    <property type="term" value="P:monoatomic ion transport"/>
    <property type="evidence" value="ECO:0007669"/>
    <property type="project" value="UniProtKB-KW"/>
</dbReference>
<keyword evidence="4 7" id="KW-0812">Transmembrane</keyword>
<keyword evidence="3 7" id="KW-0813">Transport</keyword>
<organism evidence="8 9">
    <name type="scientific">Amphilophus citrinellus</name>
    <name type="common">Midas cichlid</name>
    <name type="synonym">Cichlasoma citrinellum</name>
    <dbReference type="NCBI Taxonomy" id="61819"/>
    <lineage>
        <taxon>Eukaryota</taxon>
        <taxon>Metazoa</taxon>
        <taxon>Chordata</taxon>
        <taxon>Craniata</taxon>
        <taxon>Vertebrata</taxon>
        <taxon>Euteleostomi</taxon>
        <taxon>Actinopterygii</taxon>
        <taxon>Neopterygii</taxon>
        <taxon>Teleostei</taxon>
        <taxon>Neoteleostei</taxon>
        <taxon>Acanthomorphata</taxon>
        <taxon>Ovalentaria</taxon>
        <taxon>Cichlomorphae</taxon>
        <taxon>Cichliformes</taxon>
        <taxon>Cichlidae</taxon>
        <taxon>New World cichlids</taxon>
        <taxon>Cichlasomatinae</taxon>
        <taxon>Heroini</taxon>
        <taxon>Amphilophus</taxon>
    </lineage>
</organism>
<evidence type="ECO:0000313" key="8">
    <source>
        <dbReference type="Ensembl" id="ENSACIP00000023454.1"/>
    </source>
</evidence>
<dbReference type="InterPro" id="IPR000272">
    <property type="entry name" value="Ion-transport_regulator_FXYD"/>
</dbReference>
<feature type="transmembrane region" description="Helical" evidence="7">
    <location>
        <begin position="30"/>
        <end position="50"/>
    </location>
</feature>
<evidence type="ECO:0000256" key="4">
    <source>
        <dbReference type="ARBA" id="ARBA00022692"/>
    </source>
</evidence>
<protein>
    <recommendedName>
        <fullName evidence="7">FXYD domain-containing ion transport regulator</fullName>
    </recommendedName>
</protein>
<dbReference type="GO" id="GO:0043269">
    <property type="term" value="P:regulation of monoatomic ion transport"/>
    <property type="evidence" value="ECO:0007669"/>
    <property type="project" value="InterPro"/>
</dbReference>
<keyword evidence="9" id="KW-1185">Reference proteome</keyword>
<feature type="transmembrane region" description="Helical" evidence="7">
    <location>
        <begin position="5"/>
        <end position="24"/>
    </location>
</feature>
<name>A0A3Q0SEU4_AMPCI</name>
<proteinExistence type="inferred from homology"/>
<dbReference type="GO" id="GO:0016020">
    <property type="term" value="C:membrane"/>
    <property type="evidence" value="ECO:0007669"/>
    <property type="project" value="UniProtKB-SubCell"/>
</dbReference>
<keyword evidence="6 7" id="KW-0472">Membrane</keyword>
<comment type="similarity">
    <text evidence="2 7">Belongs to the FXYD family.</text>
</comment>
<dbReference type="AlphaFoldDB" id="A0A3Q0SEU4"/>
<evidence type="ECO:0000256" key="6">
    <source>
        <dbReference type="ARBA" id="ARBA00023136"/>
    </source>
</evidence>
<evidence type="ECO:0000256" key="5">
    <source>
        <dbReference type="ARBA" id="ARBA00023065"/>
    </source>
</evidence>
<dbReference type="Gene3D" id="1.20.5.780">
    <property type="entry name" value="Single helix bin"/>
    <property type="match status" value="1"/>
</dbReference>
<dbReference type="Ensembl" id="ENSACIT00000024070.1">
    <property type="protein sequence ID" value="ENSACIP00000023454.1"/>
    <property type="gene ID" value="ENSACIG00000018218.1"/>
</dbReference>
<keyword evidence="7" id="KW-1133">Transmembrane helix</keyword>
<accession>A0A3Q0SEU4</accession>
<evidence type="ECO:0000256" key="3">
    <source>
        <dbReference type="ARBA" id="ARBA00022448"/>
    </source>
</evidence>
<reference evidence="8" key="1">
    <citation type="submission" date="2025-08" db="UniProtKB">
        <authorList>
            <consortium name="Ensembl"/>
        </authorList>
    </citation>
    <scope>IDENTIFICATION</scope>
</reference>